<organism evidence="1 2">
    <name type="scientific">Archaeoglobus fulgidus DSM 8774</name>
    <dbReference type="NCBI Taxonomy" id="1344584"/>
    <lineage>
        <taxon>Archaea</taxon>
        <taxon>Methanobacteriati</taxon>
        <taxon>Methanobacteriota</taxon>
        <taxon>Archaeoglobi</taxon>
        <taxon>Archaeoglobales</taxon>
        <taxon>Archaeoglobaceae</taxon>
        <taxon>Archaeoglobus</taxon>
    </lineage>
</organism>
<evidence type="ECO:0000313" key="2">
    <source>
        <dbReference type="Proteomes" id="UP000028501"/>
    </source>
</evidence>
<protein>
    <submittedName>
        <fullName evidence="1">Uncharacterized protein</fullName>
    </submittedName>
</protein>
<dbReference type="HOGENOM" id="CLU_3130638_0_0_2"/>
<reference evidence="1 2" key="1">
    <citation type="submission" date="2013-07" db="EMBL/GenBank/DDBJ databases">
        <title>Genome of Archaeoglobus fulgidus.</title>
        <authorList>
            <person name="Fiebig A."/>
            <person name="Birkeland N.-K."/>
        </authorList>
    </citation>
    <scope>NUCLEOTIDE SEQUENCE [LARGE SCALE GENOMIC DNA]</scope>
    <source>
        <strain evidence="1 2">DSM 8774</strain>
    </source>
</reference>
<dbReference type="EMBL" id="CP006577">
    <property type="protein sequence ID" value="AIG96874.1"/>
    <property type="molecule type" value="Genomic_DNA"/>
</dbReference>
<gene>
    <name evidence="1" type="ORF">AFULGI_00000280</name>
</gene>
<proteinExistence type="predicted"/>
<sequence length="58" mass="6522">MNVYSDEGTVRDLLSKKDPKLLKEYIDSGKIRIEGVGIGNQIKIALAKIFGILSDFYF</sequence>
<accession>A0A075WCC1</accession>
<evidence type="ECO:0000313" key="1">
    <source>
        <dbReference type="EMBL" id="AIG96874.1"/>
    </source>
</evidence>
<dbReference type="AlphaFoldDB" id="A0A075WCC1"/>
<dbReference type="Proteomes" id="UP000028501">
    <property type="component" value="Chromosome"/>
</dbReference>
<name>A0A075WCC1_ARCFL</name>
<dbReference type="KEGG" id="afg:AFULGI_00000280"/>